<protein>
    <submittedName>
        <fullName evidence="1">Uncharacterized protein</fullName>
    </submittedName>
</protein>
<accession>A0A1X7V2Y7</accession>
<dbReference type="AlphaFoldDB" id="A0A1X7V2Y7"/>
<sequence>MVFSKKWLRNHPQFLLHFLIHIDALVLCRQFELFLTNIFQFMCIKMYCFLKNTQGFCGH</sequence>
<organism evidence="1">
    <name type="scientific">Amphimedon queenslandica</name>
    <name type="common">Sponge</name>
    <dbReference type="NCBI Taxonomy" id="400682"/>
    <lineage>
        <taxon>Eukaryota</taxon>
        <taxon>Metazoa</taxon>
        <taxon>Porifera</taxon>
        <taxon>Demospongiae</taxon>
        <taxon>Heteroscleromorpha</taxon>
        <taxon>Haplosclerida</taxon>
        <taxon>Niphatidae</taxon>
        <taxon>Amphimedon</taxon>
    </lineage>
</organism>
<evidence type="ECO:0000313" key="1">
    <source>
        <dbReference type="EnsemblMetazoa" id="Aqu2.1.34615_001"/>
    </source>
</evidence>
<proteinExistence type="predicted"/>
<dbReference type="InParanoid" id="A0A1X7V2Y7"/>
<reference evidence="1" key="1">
    <citation type="submission" date="2017-05" db="UniProtKB">
        <authorList>
            <consortium name="EnsemblMetazoa"/>
        </authorList>
    </citation>
    <scope>IDENTIFICATION</scope>
</reference>
<name>A0A1X7V2Y7_AMPQE</name>
<dbReference type="EnsemblMetazoa" id="Aqu2.1.34615_001">
    <property type="protein sequence ID" value="Aqu2.1.34615_001"/>
    <property type="gene ID" value="Aqu2.1.34615"/>
</dbReference>